<dbReference type="Proteomes" id="UP001055732">
    <property type="component" value="Chromosome"/>
</dbReference>
<sequence>MNVKAVNVAVKDFEVNVRTRKFQIMVALFVVLSLGMIYSSKKLGVSADLYKTPFQMFFLSGFSNAFNYSISLMGVLLGATAISGEKERGTLKVMVSKPVYRDQILLGKLLGGVLTLGLSLVLFYVITVAFALVLGVPITKKDLSMFLVTFPFSLLYGVGFLSLGLLMSTFIGKSKNATVMAVFVFIFFSFLLSAIAGVVAFAIVGLPPIPNLPENAANLTEEQLEEIIIKDPAYQQWLSEIVATTEKILYFSPNYHYGEIIRILFGGKPQINEVVSSLAYESNVVEERSIAESLGMVWENVLILVILAIFPFSVSYTKFARMEIR</sequence>
<keyword evidence="1" id="KW-0472">Membrane</keyword>
<evidence type="ECO:0000313" key="3">
    <source>
        <dbReference type="Proteomes" id="UP001055732"/>
    </source>
</evidence>
<dbReference type="PANTHER" id="PTHR43471">
    <property type="entry name" value="ABC TRANSPORTER PERMEASE"/>
    <property type="match status" value="1"/>
</dbReference>
<dbReference type="GO" id="GO:0005886">
    <property type="term" value="C:plasma membrane"/>
    <property type="evidence" value="ECO:0007669"/>
    <property type="project" value="UniProtKB-SubCell"/>
</dbReference>
<proteinExistence type="predicted"/>
<feature type="transmembrane region" description="Helical" evidence="1">
    <location>
        <begin position="179"/>
        <end position="204"/>
    </location>
</feature>
<accession>A0A9E7SQK4</accession>
<gene>
    <name evidence="2" type="ORF">NF865_04965</name>
</gene>
<evidence type="ECO:0000313" key="2">
    <source>
        <dbReference type="EMBL" id="USS41620.1"/>
    </source>
</evidence>
<feature type="transmembrane region" description="Helical" evidence="1">
    <location>
        <begin position="105"/>
        <end position="133"/>
    </location>
</feature>
<protein>
    <submittedName>
        <fullName evidence="2">ABC transporter permease</fullName>
    </submittedName>
</protein>
<dbReference type="GO" id="GO:0140359">
    <property type="term" value="F:ABC-type transporter activity"/>
    <property type="evidence" value="ECO:0007669"/>
    <property type="project" value="InterPro"/>
</dbReference>
<keyword evidence="3" id="KW-1185">Reference proteome</keyword>
<feature type="transmembrane region" description="Helical" evidence="1">
    <location>
        <begin position="145"/>
        <end position="167"/>
    </location>
</feature>
<name>A0A9E7SQK4_THEAG</name>
<dbReference type="KEGG" id="tagg:NF865_04965"/>
<dbReference type="AlphaFoldDB" id="A0A9E7SQK4"/>
<dbReference type="PANTHER" id="PTHR43471:SF13">
    <property type="entry name" value="ABC-2 TYPE TRANSPORT SYSTEM PERMEASE PROTEIN"/>
    <property type="match status" value="1"/>
</dbReference>
<dbReference type="Pfam" id="PF12679">
    <property type="entry name" value="ABC2_membrane_2"/>
    <property type="match status" value="1"/>
</dbReference>
<reference evidence="2" key="2">
    <citation type="submission" date="2022-06" db="EMBL/GenBank/DDBJ databases">
        <authorList>
            <person name="Park Y.-J."/>
        </authorList>
    </citation>
    <scope>NUCLEOTIDE SEQUENCE</scope>
    <source>
        <strain evidence="2">TY</strain>
    </source>
</reference>
<dbReference type="EMBL" id="CP099582">
    <property type="protein sequence ID" value="USS41620.1"/>
    <property type="molecule type" value="Genomic_DNA"/>
</dbReference>
<feature type="transmembrane region" description="Helical" evidence="1">
    <location>
        <begin position="65"/>
        <end position="84"/>
    </location>
</feature>
<keyword evidence="1" id="KW-1133">Transmembrane helix</keyword>
<reference evidence="2" key="1">
    <citation type="journal article" date="1998" name="Int. J. Syst. Bacteriol. 48 Pt">
        <title>Thermococcus guaymasensis sp. nov. and Thermococcus aggregans sp. nov., two novel thermophilic archaea isolated from the Guaymas Basin hydrothermal vent site.</title>
        <authorList>
            <person name="Canganella F."/>
            <person name="Jones W.J."/>
            <person name="Gambacorta A."/>
            <person name="Antranikian G."/>
        </authorList>
    </citation>
    <scope>NUCLEOTIDE SEQUENCE</scope>
    <source>
        <strain evidence="2">TY</strain>
    </source>
</reference>
<evidence type="ECO:0000256" key="1">
    <source>
        <dbReference type="SAM" id="Phobius"/>
    </source>
</evidence>
<feature type="transmembrane region" description="Helical" evidence="1">
    <location>
        <begin position="21"/>
        <end position="39"/>
    </location>
</feature>
<organism evidence="2 3">
    <name type="scientific">Thermococcus aggregans</name>
    <dbReference type="NCBI Taxonomy" id="110163"/>
    <lineage>
        <taxon>Archaea</taxon>
        <taxon>Methanobacteriati</taxon>
        <taxon>Methanobacteriota</taxon>
        <taxon>Thermococci</taxon>
        <taxon>Thermococcales</taxon>
        <taxon>Thermococcaceae</taxon>
        <taxon>Thermococcus</taxon>
    </lineage>
</organism>
<keyword evidence="1" id="KW-0812">Transmembrane</keyword>
<feature type="transmembrane region" description="Helical" evidence="1">
    <location>
        <begin position="301"/>
        <end position="319"/>
    </location>
</feature>